<dbReference type="Gene3D" id="1.10.10.10">
    <property type="entry name" value="Winged helix-like DNA-binding domain superfamily/Winged helix DNA-binding domain"/>
    <property type="match status" value="2"/>
</dbReference>
<evidence type="ECO:0000256" key="5">
    <source>
        <dbReference type="SAM" id="MobiDB-lite"/>
    </source>
</evidence>
<evidence type="ECO:0000313" key="6">
    <source>
        <dbReference type="EMBL" id="MCC2231299.1"/>
    </source>
</evidence>
<evidence type="ECO:0000256" key="1">
    <source>
        <dbReference type="ARBA" id="ARBA00022490"/>
    </source>
</evidence>
<dbReference type="AlphaFoldDB" id="A0AAE3EAL4"/>
<comment type="caution">
    <text evidence="6">The sequence shown here is derived from an EMBL/GenBank/DDBJ whole genome shotgun (WGS) entry which is preliminary data.</text>
</comment>
<dbReference type="InterPro" id="IPR036388">
    <property type="entry name" value="WH-like_DNA-bd_sf"/>
</dbReference>
<organism evidence="6 7">
    <name type="scientific">Hominifimenecus microfluidus</name>
    <dbReference type="NCBI Taxonomy" id="2885348"/>
    <lineage>
        <taxon>Bacteria</taxon>
        <taxon>Bacillati</taxon>
        <taxon>Bacillota</taxon>
        <taxon>Clostridia</taxon>
        <taxon>Lachnospirales</taxon>
        <taxon>Lachnospiraceae</taxon>
        <taxon>Hominifimenecus</taxon>
    </lineage>
</organism>
<evidence type="ECO:0000256" key="4">
    <source>
        <dbReference type="ARBA" id="ARBA00023306"/>
    </source>
</evidence>
<dbReference type="GO" id="GO:0051301">
    <property type="term" value="P:cell division"/>
    <property type="evidence" value="ECO:0007669"/>
    <property type="project" value="UniProtKB-KW"/>
</dbReference>
<feature type="region of interest" description="Disordered" evidence="5">
    <location>
        <begin position="180"/>
        <end position="213"/>
    </location>
</feature>
<dbReference type="PANTHER" id="PTHR34298:SF2">
    <property type="entry name" value="SEGREGATION AND CONDENSATION PROTEIN B"/>
    <property type="match status" value="1"/>
</dbReference>
<dbReference type="EMBL" id="JAJEQR010000026">
    <property type="protein sequence ID" value="MCC2231299.1"/>
    <property type="molecule type" value="Genomic_DNA"/>
</dbReference>
<keyword evidence="4" id="KW-0131">Cell cycle</keyword>
<reference evidence="6" key="1">
    <citation type="submission" date="2021-10" db="EMBL/GenBank/DDBJ databases">
        <title>Anaerobic single-cell dispensing facilitates the cultivation of human gut bacteria.</title>
        <authorList>
            <person name="Afrizal A."/>
        </authorList>
    </citation>
    <scope>NUCLEOTIDE SEQUENCE</scope>
    <source>
        <strain evidence="6">CLA-AA-H215</strain>
    </source>
</reference>
<evidence type="ECO:0000256" key="3">
    <source>
        <dbReference type="ARBA" id="ARBA00022829"/>
    </source>
</evidence>
<name>A0AAE3EAL4_9FIRM</name>
<protein>
    <submittedName>
        <fullName evidence="6">SMC-Scp complex subunit ScpB</fullName>
    </submittedName>
</protein>
<proteinExistence type="predicted"/>
<sequence>MEQLDAKIEGILFAMGEPVERSALAMALEITEKEVEVRMEALMETYRKENRGIQIIRLENSYQMCTSESCYDSLIRIAARPRKPVLTDVVMETLSIIAYRQPITKMEIEKIRGVSSDHAVNKLVEYGLVYESGRLNAPGRPMLFATTDEFLRQFRVDSLDHLPVPDPERLAEIQEEVKEETGFYDEESSESGNEVENGTKNRKKDQELVPLDV</sequence>
<dbReference type="PANTHER" id="PTHR34298">
    <property type="entry name" value="SEGREGATION AND CONDENSATION PROTEIN B"/>
    <property type="match status" value="1"/>
</dbReference>
<keyword evidence="1" id="KW-0963">Cytoplasm</keyword>
<keyword evidence="7" id="KW-1185">Reference proteome</keyword>
<dbReference type="GO" id="GO:0051304">
    <property type="term" value="P:chromosome separation"/>
    <property type="evidence" value="ECO:0007669"/>
    <property type="project" value="InterPro"/>
</dbReference>
<keyword evidence="3" id="KW-0159">Chromosome partition</keyword>
<dbReference type="NCBIfam" id="TIGR00281">
    <property type="entry name" value="SMC-Scp complex subunit ScpB"/>
    <property type="match status" value="1"/>
</dbReference>
<evidence type="ECO:0000313" key="7">
    <source>
        <dbReference type="Proteomes" id="UP001198182"/>
    </source>
</evidence>
<accession>A0AAE3EAL4</accession>
<evidence type="ECO:0000256" key="2">
    <source>
        <dbReference type="ARBA" id="ARBA00022618"/>
    </source>
</evidence>
<dbReference type="RefSeq" id="WP_308453819.1">
    <property type="nucleotide sequence ID" value="NZ_JAJEQR010000026.1"/>
</dbReference>
<dbReference type="Pfam" id="PF04079">
    <property type="entry name" value="SMC_ScpB"/>
    <property type="match status" value="1"/>
</dbReference>
<keyword evidence="2" id="KW-0132">Cell division</keyword>
<dbReference type="InterPro" id="IPR005234">
    <property type="entry name" value="ScpB_csome_segregation"/>
</dbReference>
<dbReference type="SUPFAM" id="SSF46785">
    <property type="entry name" value="Winged helix' DNA-binding domain"/>
    <property type="match status" value="2"/>
</dbReference>
<gene>
    <name evidence="6" type="primary">scpB</name>
    <name evidence="6" type="ORF">LKD81_09880</name>
</gene>
<dbReference type="Proteomes" id="UP001198182">
    <property type="component" value="Unassembled WGS sequence"/>
</dbReference>
<dbReference type="PIRSF" id="PIRSF019345">
    <property type="entry name" value="ScpB"/>
    <property type="match status" value="1"/>
</dbReference>
<dbReference type="InterPro" id="IPR036390">
    <property type="entry name" value="WH_DNA-bd_sf"/>
</dbReference>